<keyword evidence="4 6" id="KW-1133">Transmembrane helix</keyword>
<dbReference type="InterPro" id="IPR013320">
    <property type="entry name" value="ConA-like_dom_sf"/>
</dbReference>
<evidence type="ECO:0000313" key="8">
    <source>
        <dbReference type="EMBL" id="UYV62757.1"/>
    </source>
</evidence>
<dbReference type="InterPro" id="IPR005052">
    <property type="entry name" value="Lectin_leg"/>
</dbReference>
<evidence type="ECO:0000256" key="4">
    <source>
        <dbReference type="ARBA" id="ARBA00022989"/>
    </source>
</evidence>
<proteinExistence type="predicted"/>
<comment type="subcellular location">
    <subcellularLocation>
        <location evidence="1">Membrane</location>
        <topology evidence="1">Single-pass type I membrane protein</topology>
    </subcellularLocation>
</comment>
<sequence length="247" mass="27762">PCNVRNWQLEVHFKVHGKGKDLFGDGMAIWYAKEPLLLGPVFGSKDNFYGLGVFLDTYANQNGPHNHGHPYISAMVNNGTLQYDHDRDGTHTEIAGCEAKFRGKDDDTHVAIRYEYDTISVSIDIDGKNSWKNCFQVNNVRLPTGYYFGATAATGDLTDNHDIISMKLYELEVDTNEDKETAEDRSKIDPSAKFFAPPRDHIEDPPPPMSGTKIFFYIVLALVGIIVCLVVGVLVFQKQREASKRLF</sequence>
<keyword evidence="9" id="KW-1185">Reference proteome</keyword>
<keyword evidence="3" id="KW-0732">Signal</keyword>
<dbReference type="Gene3D" id="2.60.120.200">
    <property type="match status" value="1"/>
</dbReference>
<feature type="non-terminal residue" evidence="8">
    <location>
        <position position="247"/>
    </location>
</feature>
<evidence type="ECO:0000256" key="5">
    <source>
        <dbReference type="ARBA" id="ARBA00023136"/>
    </source>
</evidence>
<evidence type="ECO:0000256" key="1">
    <source>
        <dbReference type="ARBA" id="ARBA00004479"/>
    </source>
</evidence>
<dbReference type="Proteomes" id="UP001235939">
    <property type="component" value="Chromosome 02"/>
</dbReference>
<dbReference type="PANTHER" id="PTHR12223">
    <property type="entry name" value="VESICULAR MANNOSE-BINDING LECTIN"/>
    <property type="match status" value="1"/>
</dbReference>
<evidence type="ECO:0000256" key="6">
    <source>
        <dbReference type="SAM" id="Phobius"/>
    </source>
</evidence>
<dbReference type="Pfam" id="PF03388">
    <property type="entry name" value="Lectin_leg-like"/>
    <property type="match status" value="1"/>
</dbReference>
<dbReference type="EMBL" id="CP092864">
    <property type="protein sequence ID" value="UYV62757.1"/>
    <property type="molecule type" value="Genomic_DNA"/>
</dbReference>
<name>A0ABY6K1K6_9ARAC</name>
<dbReference type="PROSITE" id="PS51328">
    <property type="entry name" value="L_LECTIN_LIKE"/>
    <property type="match status" value="1"/>
</dbReference>
<evidence type="ECO:0000256" key="2">
    <source>
        <dbReference type="ARBA" id="ARBA00022692"/>
    </source>
</evidence>
<feature type="transmembrane region" description="Helical" evidence="6">
    <location>
        <begin position="214"/>
        <end position="236"/>
    </location>
</feature>
<dbReference type="InterPro" id="IPR051136">
    <property type="entry name" value="Intracellular_Lectin-GPT"/>
</dbReference>
<gene>
    <name evidence="8" type="ORF">LAZ67_2001833</name>
</gene>
<evidence type="ECO:0000256" key="3">
    <source>
        <dbReference type="ARBA" id="ARBA00022729"/>
    </source>
</evidence>
<organism evidence="8 9">
    <name type="scientific">Cordylochernes scorpioides</name>
    <dbReference type="NCBI Taxonomy" id="51811"/>
    <lineage>
        <taxon>Eukaryota</taxon>
        <taxon>Metazoa</taxon>
        <taxon>Ecdysozoa</taxon>
        <taxon>Arthropoda</taxon>
        <taxon>Chelicerata</taxon>
        <taxon>Arachnida</taxon>
        <taxon>Pseudoscorpiones</taxon>
        <taxon>Cheliferoidea</taxon>
        <taxon>Chernetidae</taxon>
        <taxon>Cordylochernes</taxon>
    </lineage>
</organism>
<dbReference type="SUPFAM" id="SSF49899">
    <property type="entry name" value="Concanavalin A-like lectins/glucanases"/>
    <property type="match status" value="1"/>
</dbReference>
<reference evidence="8 9" key="1">
    <citation type="submission" date="2022-01" db="EMBL/GenBank/DDBJ databases">
        <title>A chromosomal length assembly of Cordylochernes scorpioides.</title>
        <authorList>
            <person name="Zeh D."/>
            <person name="Zeh J."/>
        </authorList>
    </citation>
    <scope>NUCLEOTIDE SEQUENCE [LARGE SCALE GENOMIC DNA]</scope>
    <source>
        <strain evidence="8">IN4F17</strain>
        <tissue evidence="8">Whole Body</tissue>
    </source>
</reference>
<evidence type="ECO:0000259" key="7">
    <source>
        <dbReference type="PROSITE" id="PS51328"/>
    </source>
</evidence>
<keyword evidence="5 6" id="KW-0472">Membrane</keyword>
<dbReference type="PANTHER" id="PTHR12223:SF45">
    <property type="entry name" value="RE50040P"/>
    <property type="match status" value="1"/>
</dbReference>
<accession>A0ABY6K1K6</accession>
<protein>
    <submittedName>
        <fullName evidence="8">LMAN2</fullName>
    </submittedName>
</protein>
<evidence type="ECO:0000313" key="9">
    <source>
        <dbReference type="Proteomes" id="UP001235939"/>
    </source>
</evidence>
<keyword evidence="2 6" id="KW-0812">Transmembrane</keyword>
<feature type="domain" description="L-type lectin-like" evidence="7">
    <location>
        <begin position="1"/>
        <end position="171"/>
    </location>
</feature>